<name>A0A7W5TVF2_9MICC</name>
<feature type="transmembrane region" description="Helical" evidence="2">
    <location>
        <begin position="528"/>
        <end position="545"/>
    </location>
</feature>
<feature type="compositionally biased region" description="Low complexity" evidence="1">
    <location>
        <begin position="48"/>
        <end position="59"/>
    </location>
</feature>
<feature type="compositionally biased region" description="Low complexity" evidence="1">
    <location>
        <begin position="193"/>
        <end position="220"/>
    </location>
</feature>
<evidence type="ECO:0000256" key="2">
    <source>
        <dbReference type="SAM" id="Phobius"/>
    </source>
</evidence>
<feature type="transmembrane region" description="Helical" evidence="2">
    <location>
        <begin position="353"/>
        <end position="372"/>
    </location>
</feature>
<proteinExistence type="predicted"/>
<keyword evidence="2" id="KW-0812">Transmembrane</keyword>
<keyword evidence="4" id="KW-1185">Reference proteome</keyword>
<keyword evidence="2" id="KW-0472">Membrane</keyword>
<gene>
    <name evidence="3" type="ORF">FHX47_001602</name>
</gene>
<feature type="compositionally biased region" description="Pro residues" evidence="1">
    <location>
        <begin position="60"/>
        <end position="69"/>
    </location>
</feature>
<feature type="compositionally biased region" description="Acidic residues" evidence="1">
    <location>
        <begin position="37"/>
        <end position="47"/>
    </location>
</feature>
<organism evidence="3 4">
    <name type="scientific">Garicola koreensis</name>
    <dbReference type="NCBI Taxonomy" id="1262554"/>
    <lineage>
        <taxon>Bacteria</taxon>
        <taxon>Bacillati</taxon>
        <taxon>Actinomycetota</taxon>
        <taxon>Actinomycetes</taxon>
        <taxon>Micrococcales</taxon>
        <taxon>Micrococcaceae</taxon>
        <taxon>Garicola</taxon>
    </lineage>
</organism>
<sequence>MSEQERSDHVQQTSAAQQPPDDVGSSGPTPTAAEPPAAEETDSDSPEAPEAAAPNETAPPNNPAPPDSAPPDSANSLSDFLDTLDARARTWWATRKERKAQKAAGSAPSPAPSDEEEHPQTGPVGLPKPPPPEVRPEGQLFTGAVPGVGAQTEPEPSNSTPEPAERAAEPAASDPSADDTVVLPAYRDEPQPSNTAAASTAETDTAESNTAESETASSFPARPPRPRRALDEQRRRDVIAQKARAIEYETAAYYGQPARESADDEEDLYTYIPPYNLPSRDPDPEPTRLDLYRRIFVSIGALAAVISTAWLFGWLGADPEAVAILSGNGLHETYAEGWFSGEYALLSPDHNYYWLWPIIVVGLVAHAAFQWTGTQNSTPRQRRSGWLVGSASLLMLGVTAALYAGMLTWVLVTSLLIAMLLVDAVRQFNLHTSRSTAERRLNDGVIGLFFGFALVQAMSSVSVWLTARGWEIPGFPALLWAAAGLFICVWTAAFYSMTERGRITIALGLGWGMFWLIFPRLLTEVTSVWVAIGAAMGAFIVILCTQSRRHWINHAERRAAMGRPLEDII</sequence>
<dbReference type="Proteomes" id="UP000547528">
    <property type="component" value="Unassembled WGS sequence"/>
</dbReference>
<feature type="transmembrane region" description="Helical" evidence="2">
    <location>
        <begin position="409"/>
        <end position="425"/>
    </location>
</feature>
<reference evidence="3 4" key="1">
    <citation type="submission" date="2020-08" db="EMBL/GenBank/DDBJ databases">
        <title>Sequencing the genomes of 1000 actinobacteria strains.</title>
        <authorList>
            <person name="Klenk H.-P."/>
        </authorList>
    </citation>
    <scope>NUCLEOTIDE SEQUENCE [LARGE SCALE GENOMIC DNA]</scope>
    <source>
        <strain evidence="3 4">DSM 28238</strain>
    </source>
</reference>
<feature type="compositionally biased region" description="Low complexity" evidence="1">
    <location>
        <begin position="152"/>
        <end position="162"/>
    </location>
</feature>
<feature type="compositionally biased region" description="Low complexity" evidence="1">
    <location>
        <begin position="169"/>
        <end position="179"/>
    </location>
</feature>
<feature type="transmembrane region" description="Helical" evidence="2">
    <location>
        <begin position="477"/>
        <end position="496"/>
    </location>
</feature>
<protein>
    <submittedName>
        <fullName evidence="3">Uncharacterized protein</fullName>
    </submittedName>
</protein>
<evidence type="ECO:0000256" key="1">
    <source>
        <dbReference type="SAM" id="MobiDB-lite"/>
    </source>
</evidence>
<feature type="transmembrane region" description="Helical" evidence="2">
    <location>
        <begin position="503"/>
        <end position="522"/>
    </location>
</feature>
<dbReference type="AlphaFoldDB" id="A0A7W5TVF2"/>
<feature type="transmembrane region" description="Helical" evidence="2">
    <location>
        <begin position="445"/>
        <end position="465"/>
    </location>
</feature>
<feature type="transmembrane region" description="Helical" evidence="2">
    <location>
        <begin position="384"/>
        <end position="403"/>
    </location>
</feature>
<evidence type="ECO:0000313" key="3">
    <source>
        <dbReference type="EMBL" id="MBB3667979.1"/>
    </source>
</evidence>
<dbReference type="RefSeq" id="WP_183358390.1">
    <property type="nucleotide sequence ID" value="NZ_BAABKR010000011.1"/>
</dbReference>
<feature type="region of interest" description="Disordered" evidence="1">
    <location>
        <begin position="1"/>
        <end position="236"/>
    </location>
</feature>
<keyword evidence="2" id="KW-1133">Transmembrane helix</keyword>
<feature type="transmembrane region" description="Helical" evidence="2">
    <location>
        <begin position="295"/>
        <end position="317"/>
    </location>
</feature>
<comment type="caution">
    <text evidence="3">The sequence shown here is derived from an EMBL/GenBank/DDBJ whole genome shotgun (WGS) entry which is preliminary data.</text>
</comment>
<accession>A0A7W5TVF2</accession>
<evidence type="ECO:0000313" key="4">
    <source>
        <dbReference type="Proteomes" id="UP000547528"/>
    </source>
</evidence>
<dbReference type="EMBL" id="JACIBT010000005">
    <property type="protein sequence ID" value="MBB3667979.1"/>
    <property type="molecule type" value="Genomic_DNA"/>
</dbReference>